<dbReference type="Pfam" id="PF20469">
    <property type="entry name" value="OLD-like_TOPRIM"/>
    <property type="match status" value="1"/>
</dbReference>
<dbReference type="AlphaFoldDB" id="A0A3E3IN74"/>
<dbReference type="RefSeq" id="WP_025487758.1">
    <property type="nucleotide sequence ID" value="NZ_JBKVAZ010000020.1"/>
</dbReference>
<feature type="domain" description="OLD protein-like TOPRIM" evidence="2">
    <location>
        <begin position="411"/>
        <end position="458"/>
    </location>
</feature>
<dbReference type="InterPro" id="IPR027417">
    <property type="entry name" value="P-loop_NTPase"/>
</dbReference>
<gene>
    <name evidence="3" type="ORF">DWY69_19800</name>
</gene>
<proteinExistence type="predicted"/>
<dbReference type="Gene3D" id="3.40.50.300">
    <property type="entry name" value="P-loop containing nucleotide triphosphate hydrolases"/>
    <property type="match status" value="1"/>
</dbReference>
<organism evidence="3 4">
    <name type="scientific">Eisenbergiella massiliensis</name>
    <dbReference type="NCBI Taxonomy" id="1720294"/>
    <lineage>
        <taxon>Bacteria</taxon>
        <taxon>Bacillati</taxon>
        <taxon>Bacillota</taxon>
        <taxon>Clostridia</taxon>
        <taxon>Lachnospirales</taxon>
        <taxon>Lachnospiraceae</taxon>
        <taxon>Eisenbergiella</taxon>
    </lineage>
</organism>
<dbReference type="Pfam" id="PF13175">
    <property type="entry name" value="AAA_15"/>
    <property type="match status" value="1"/>
</dbReference>
<accession>A0A3E3IN74</accession>
<dbReference type="Proteomes" id="UP000261166">
    <property type="component" value="Unassembled WGS sequence"/>
</dbReference>
<comment type="caution">
    <text evidence="3">The sequence shown here is derived from an EMBL/GenBank/DDBJ whole genome shotgun (WGS) entry which is preliminary data.</text>
</comment>
<sequence>MYIKNIHIENFRNFKYIDIPLNQFTIIIGENDAGKTNLLDAIRLVLNNNGLQYFSRSLSITDINKESVKGFQNYLQENAKEISEKLEDKNFMKSVYIKIPIVKVKLTFVDAKTEYQKQLLKDWINLNEEDEICFEVEYVYAPCKLRDFIEECLFLQDKVESFMIPVEKYEYKIYSVNNCKSINKDKAKNFNVSIINAERDTFSENDKQNSYKLVSSLIERSITKEDRAQIEDSYNKFFDEIQDIKSFKKIFEKIQENKKFENLKDFINEMQLIPNFPNLKNIFTNINIGYGEEFLYQKGLGTRNFMYLILLFSYFQNNDKIFDFLCIEEPEAHLCVNNFNLVLDFIKKSVEIKNDFIQLLITSHNPKVINKLKLNNVVVLKNGKAISLKQVDDKLVNYLAKRPNFDILKILFAKRLILVEGPTEEMFINTFLDKEVEYLNEIEVIAIGQKGYKTFLDIWLQIHKEDSTSCIGVARDYDNQPNAKKEHQVYDDENKNIFVRTTEGYTLEDDLAATGKNETVIKDYFETQETASKFLKDSKADNMRRLCEAIAADEITIELPKHIGEIIECVKNY</sequence>
<evidence type="ECO:0000259" key="1">
    <source>
        <dbReference type="Pfam" id="PF13175"/>
    </source>
</evidence>
<feature type="domain" description="Endonuclease GajA/Old nuclease/RecF-like AAA" evidence="1">
    <location>
        <begin position="1"/>
        <end position="369"/>
    </location>
</feature>
<evidence type="ECO:0000259" key="2">
    <source>
        <dbReference type="Pfam" id="PF20469"/>
    </source>
</evidence>
<name>A0A3E3IN74_9FIRM</name>
<dbReference type="PANTHER" id="PTHR43581">
    <property type="entry name" value="ATP/GTP PHOSPHATASE"/>
    <property type="match status" value="1"/>
</dbReference>
<dbReference type="InterPro" id="IPR041685">
    <property type="entry name" value="AAA_GajA/Old/RecF-like"/>
</dbReference>
<reference evidence="3 4" key="1">
    <citation type="submission" date="2018-08" db="EMBL/GenBank/DDBJ databases">
        <title>A genome reference for cultivated species of the human gut microbiota.</title>
        <authorList>
            <person name="Zou Y."/>
            <person name="Xue W."/>
            <person name="Luo G."/>
        </authorList>
    </citation>
    <scope>NUCLEOTIDE SEQUENCE [LARGE SCALE GENOMIC DNA]</scope>
    <source>
        <strain evidence="3 4">AF26-4BH</strain>
    </source>
</reference>
<evidence type="ECO:0000313" key="3">
    <source>
        <dbReference type="EMBL" id="RGE68472.1"/>
    </source>
</evidence>
<dbReference type="PANTHER" id="PTHR43581:SF4">
    <property type="entry name" value="ATP_GTP PHOSPHATASE"/>
    <property type="match status" value="1"/>
</dbReference>
<dbReference type="SUPFAM" id="SSF52540">
    <property type="entry name" value="P-loop containing nucleoside triphosphate hydrolases"/>
    <property type="match status" value="1"/>
</dbReference>
<evidence type="ECO:0000313" key="4">
    <source>
        <dbReference type="Proteomes" id="UP000261166"/>
    </source>
</evidence>
<dbReference type="InterPro" id="IPR034139">
    <property type="entry name" value="TOPRIM_OLD"/>
</dbReference>
<dbReference type="InterPro" id="IPR051396">
    <property type="entry name" value="Bact_Antivir_Def_Nuclease"/>
</dbReference>
<protein>
    <submittedName>
        <fullName evidence="3">DUF2813 domain-containing protein</fullName>
    </submittedName>
</protein>
<dbReference type="EMBL" id="QVLU01000020">
    <property type="protein sequence ID" value="RGE68472.1"/>
    <property type="molecule type" value="Genomic_DNA"/>
</dbReference>
<dbReference type="OrthoDB" id="1093370at2"/>